<dbReference type="EMBL" id="JBHSOH010000001">
    <property type="protein sequence ID" value="MFC5846722.1"/>
    <property type="molecule type" value="Genomic_DNA"/>
</dbReference>
<reference evidence="3" key="1">
    <citation type="journal article" date="2019" name="Int. J. Syst. Evol. Microbiol.">
        <title>The Global Catalogue of Microorganisms (GCM) 10K type strain sequencing project: providing services to taxonomists for standard genome sequencing and annotation.</title>
        <authorList>
            <consortium name="The Broad Institute Genomics Platform"/>
            <consortium name="The Broad Institute Genome Sequencing Center for Infectious Disease"/>
            <person name="Wu L."/>
            <person name="Ma J."/>
        </authorList>
    </citation>
    <scope>NUCLEOTIDE SEQUENCE [LARGE SCALE GENOMIC DNA]</scope>
    <source>
        <strain evidence="3">CGMCC 1.15053</strain>
    </source>
</reference>
<name>A0ABW1DF71_9DEIO</name>
<dbReference type="Proteomes" id="UP001595979">
    <property type="component" value="Unassembled WGS sequence"/>
</dbReference>
<sequence length="177" mass="19824">MPKTKPKPPAKPDVPKPQRGHRGITDMQKRFAEHIAQGFDQTEAMRRAGSTAVNPAVTASKWMRLPKVLDYLRSLPQEQQQEEARGSRIATAIERQEFWTEVMRGRGEATFVTKEGLLTGPPDWGSRIRAAEALARAQGDFKDDDSSKVKPQVVINLPQRPMTPEEIEEARRANGNA</sequence>
<dbReference type="Gene3D" id="6.10.140.2160">
    <property type="match status" value="1"/>
</dbReference>
<dbReference type="RefSeq" id="WP_380045010.1">
    <property type="nucleotide sequence ID" value="NZ_JBHSOH010000001.1"/>
</dbReference>
<dbReference type="InterPro" id="IPR038713">
    <property type="entry name" value="Terminase_Gp1_N_sf"/>
</dbReference>
<dbReference type="Gene3D" id="1.10.10.1400">
    <property type="entry name" value="Terminase, small subunit, N-terminal DNA-binding domain, HTH motif"/>
    <property type="match status" value="1"/>
</dbReference>
<proteinExistence type="predicted"/>
<gene>
    <name evidence="2" type="ORF">ACFPQ6_00230</name>
</gene>
<comment type="caution">
    <text evidence="2">The sequence shown here is derived from an EMBL/GenBank/DDBJ whole genome shotgun (WGS) entry which is preliminary data.</text>
</comment>
<evidence type="ECO:0000313" key="3">
    <source>
        <dbReference type="Proteomes" id="UP001595979"/>
    </source>
</evidence>
<feature type="region of interest" description="Disordered" evidence="1">
    <location>
        <begin position="158"/>
        <end position="177"/>
    </location>
</feature>
<protein>
    <submittedName>
        <fullName evidence="2">Terminase small subunit</fullName>
    </submittedName>
</protein>
<evidence type="ECO:0000313" key="2">
    <source>
        <dbReference type="EMBL" id="MFC5846722.1"/>
    </source>
</evidence>
<organism evidence="2 3">
    <name type="scientific">Deinococcus petrolearius</name>
    <dbReference type="NCBI Taxonomy" id="1751295"/>
    <lineage>
        <taxon>Bacteria</taxon>
        <taxon>Thermotogati</taxon>
        <taxon>Deinococcota</taxon>
        <taxon>Deinococci</taxon>
        <taxon>Deinococcales</taxon>
        <taxon>Deinococcaceae</taxon>
        <taxon>Deinococcus</taxon>
    </lineage>
</organism>
<keyword evidence="3" id="KW-1185">Reference proteome</keyword>
<accession>A0ABW1DF71</accession>
<feature type="region of interest" description="Disordered" evidence="1">
    <location>
        <begin position="1"/>
        <end position="26"/>
    </location>
</feature>
<evidence type="ECO:0000256" key="1">
    <source>
        <dbReference type="SAM" id="MobiDB-lite"/>
    </source>
</evidence>